<protein>
    <submittedName>
        <fullName evidence="1">Uncharacterized protein</fullName>
    </submittedName>
</protein>
<reference evidence="1 2" key="1">
    <citation type="journal article" date="2017" name="G3 (Bethesda)">
        <title>The Physical Genome Mapping of Anopheles albimanus Corrected Scaffold Misassemblies and Identified Interarm Rearrangements in Genus Anopheles.</title>
        <authorList>
            <person name="Artemov G.N."/>
            <person name="Peery A.N."/>
            <person name="Jiang X."/>
            <person name="Tu Z."/>
            <person name="Stegniy V.N."/>
            <person name="Sharakhova M.V."/>
            <person name="Sharakhov I.V."/>
        </authorList>
    </citation>
    <scope>NUCLEOTIDE SEQUENCE [LARGE SCALE GENOMIC DNA]</scope>
    <source>
        <strain evidence="1 2">ALBI9_A</strain>
    </source>
</reference>
<sequence length="302" mass="33359">MEPNRTKEEYELQHFNFTAEEIVAQNAQLIQSILHKTLNAFTEQLIEKRQLSAVQGDELRAQIGPTSRSMYEDCRPAIDALNSLYRETFGIPDDLLLPTDLMHAQQHTDEFVQELRREVDEAKAAVSRGAIFLASLEAEAELHRALEPCYEAEGKVHAMLEDYQELQVVSNDLTEVIEQMKSAGLLGASSESKDDHYRFGATTLRNFMATSSPMKQAALAGKARSMTGVTPLYSANGPSRFISSRNTSRIPRDLSTSAGMPMAQLAIPAIPPAKMVPSIASDASTFAPGAGSILRFRYSYVK</sequence>
<dbReference type="AlphaFoldDB" id="A0A182FEU4"/>
<proteinExistence type="predicted"/>
<accession>A0A182FEU4</accession>
<evidence type="ECO:0000313" key="2">
    <source>
        <dbReference type="Proteomes" id="UP000069272"/>
    </source>
</evidence>
<organism evidence="1 2">
    <name type="scientific">Anopheles albimanus</name>
    <name type="common">New world malaria mosquito</name>
    <dbReference type="NCBI Taxonomy" id="7167"/>
    <lineage>
        <taxon>Eukaryota</taxon>
        <taxon>Metazoa</taxon>
        <taxon>Ecdysozoa</taxon>
        <taxon>Arthropoda</taxon>
        <taxon>Hexapoda</taxon>
        <taxon>Insecta</taxon>
        <taxon>Pterygota</taxon>
        <taxon>Neoptera</taxon>
        <taxon>Endopterygota</taxon>
        <taxon>Diptera</taxon>
        <taxon>Nematocera</taxon>
        <taxon>Culicoidea</taxon>
        <taxon>Culicidae</taxon>
        <taxon>Anophelinae</taxon>
        <taxon>Anopheles</taxon>
    </lineage>
</organism>
<dbReference type="VEuPathDB" id="VectorBase:AALB005035"/>
<evidence type="ECO:0000313" key="1">
    <source>
        <dbReference type="EnsemblMetazoa" id="AALB005035-PA"/>
    </source>
</evidence>
<dbReference type="VEuPathDB" id="VectorBase:AALB20_033126"/>
<reference evidence="1" key="2">
    <citation type="submission" date="2022-08" db="UniProtKB">
        <authorList>
            <consortium name="EnsemblMetazoa"/>
        </authorList>
    </citation>
    <scope>IDENTIFICATION</scope>
    <source>
        <strain evidence="1">STECLA/ALBI9_A</strain>
    </source>
</reference>
<keyword evidence="2" id="KW-1185">Reference proteome</keyword>
<name>A0A182FEU4_ANOAL</name>
<dbReference type="EnsemblMetazoa" id="AALB005035-RA">
    <property type="protein sequence ID" value="AALB005035-PA"/>
    <property type="gene ID" value="AALB005035"/>
</dbReference>
<dbReference type="Proteomes" id="UP000069272">
    <property type="component" value="Chromosome 3L"/>
</dbReference>
<dbReference type="STRING" id="7167.A0A182FEU4"/>